<gene>
    <name evidence="2" type="ORF">K227x_39410</name>
</gene>
<evidence type="ECO:0000313" key="2">
    <source>
        <dbReference type="EMBL" id="QDT05540.1"/>
    </source>
</evidence>
<dbReference type="AlphaFoldDB" id="A0A517NEJ7"/>
<name>A0A517NEJ7_9BACT</name>
<reference evidence="2 3" key="1">
    <citation type="submission" date="2019-02" db="EMBL/GenBank/DDBJ databases">
        <title>Deep-cultivation of Planctomycetes and their phenomic and genomic characterization uncovers novel biology.</title>
        <authorList>
            <person name="Wiegand S."/>
            <person name="Jogler M."/>
            <person name="Boedeker C."/>
            <person name="Pinto D."/>
            <person name="Vollmers J."/>
            <person name="Rivas-Marin E."/>
            <person name="Kohn T."/>
            <person name="Peeters S.H."/>
            <person name="Heuer A."/>
            <person name="Rast P."/>
            <person name="Oberbeckmann S."/>
            <person name="Bunk B."/>
            <person name="Jeske O."/>
            <person name="Meyerdierks A."/>
            <person name="Storesund J.E."/>
            <person name="Kallscheuer N."/>
            <person name="Luecker S."/>
            <person name="Lage O.M."/>
            <person name="Pohl T."/>
            <person name="Merkel B.J."/>
            <person name="Hornburger P."/>
            <person name="Mueller R.-W."/>
            <person name="Bruemmer F."/>
            <person name="Labrenz M."/>
            <person name="Spormann A.M."/>
            <person name="Op den Camp H."/>
            <person name="Overmann J."/>
            <person name="Amann R."/>
            <person name="Jetten M.S.M."/>
            <person name="Mascher T."/>
            <person name="Medema M.H."/>
            <person name="Devos D.P."/>
            <person name="Kaster A.-K."/>
            <person name="Ovreas L."/>
            <person name="Rohde M."/>
            <person name="Galperin M.Y."/>
            <person name="Jogler C."/>
        </authorList>
    </citation>
    <scope>NUCLEOTIDE SEQUENCE [LARGE SCALE GENOMIC DNA]</scope>
    <source>
        <strain evidence="2 3">K22_7</strain>
    </source>
</reference>
<protein>
    <submittedName>
        <fullName evidence="2">Ferredoxin, 2Fe-2S</fullName>
    </submittedName>
</protein>
<dbReference type="SUPFAM" id="SSF52833">
    <property type="entry name" value="Thioredoxin-like"/>
    <property type="match status" value="1"/>
</dbReference>
<dbReference type="InterPro" id="IPR036249">
    <property type="entry name" value="Thioredoxin-like_sf"/>
</dbReference>
<dbReference type="RefSeq" id="WP_145171730.1">
    <property type="nucleotide sequence ID" value="NZ_CP036525.1"/>
</dbReference>
<organism evidence="2 3">
    <name type="scientific">Rubripirellula lacrimiformis</name>
    <dbReference type="NCBI Taxonomy" id="1930273"/>
    <lineage>
        <taxon>Bacteria</taxon>
        <taxon>Pseudomonadati</taxon>
        <taxon>Planctomycetota</taxon>
        <taxon>Planctomycetia</taxon>
        <taxon>Pirellulales</taxon>
        <taxon>Pirellulaceae</taxon>
        <taxon>Rubripirellula</taxon>
    </lineage>
</organism>
<accession>A0A517NEJ7</accession>
<feature type="region of interest" description="Disordered" evidence="1">
    <location>
        <begin position="1"/>
        <end position="43"/>
    </location>
</feature>
<dbReference type="CDD" id="cd02980">
    <property type="entry name" value="TRX_Fd_family"/>
    <property type="match status" value="1"/>
</dbReference>
<dbReference type="KEGG" id="rlc:K227x_39410"/>
<dbReference type="Gene3D" id="3.40.30.10">
    <property type="entry name" value="Glutaredoxin"/>
    <property type="match status" value="1"/>
</dbReference>
<feature type="compositionally biased region" description="Basic and acidic residues" evidence="1">
    <location>
        <begin position="1"/>
        <end position="21"/>
    </location>
</feature>
<dbReference type="EMBL" id="CP036525">
    <property type="protein sequence ID" value="QDT05540.1"/>
    <property type="molecule type" value="Genomic_DNA"/>
</dbReference>
<dbReference type="Proteomes" id="UP000318538">
    <property type="component" value="Chromosome"/>
</dbReference>
<sequence length="154" mass="16536">MKDDAGARKSAAESPADRSGADRLAPLPKPDLKSARSRSKKLGLGPGQKVILMCMDRKTAKCASGKEMAAAWKHLKSRMKQWGLKSSKSNDSVRAMRVAVGCIGVCRGGPIMAVMPDGLWYGSCTPQVIDRILKEHVIDGRPVTSHLISPIDLA</sequence>
<keyword evidence="3" id="KW-1185">Reference proteome</keyword>
<dbReference type="OrthoDB" id="9761899at2"/>
<proteinExistence type="predicted"/>
<evidence type="ECO:0000256" key="1">
    <source>
        <dbReference type="SAM" id="MobiDB-lite"/>
    </source>
</evidence>
<evidence type="ECO:0000313" key="3">
    <source>
        <dbReference type="Proteomes" id="UP000318538"/>
    </source>
</evidence>